<dbReference type="SUPFAM" id="SSF81296">
    <property type="entry name" value="E set domains"/>
    <property type="match status" value="1"/>
</dbReference>
<dbReference type="InterPro" id="IPR000572">
    <property type="entry name" value="OxRdtase_Mopterin-bd_dom"/>
</dbReference>
<dbReference type="GO" id="GO:0008482">
    <property type="term" value="F:sulfite oxidase activity"/>
    <property type="evidence" value="ECO:0007669"/>
    <property type="project" value="TreeGrafter"/>
</dbReference>
<gene>
    <name evidence="8" type="ORF">PZ740_02665</name>
</gene>
<keyword evidence="9" id="KW-1185">Reference proteome</keyword>
<evidence type="ECO:0000256" key="1">
    <source>
        <dbReference type="ARBA" id="ARBA00001924"/>
    </source>
</evidence>
<dbReference type="Proteomes" id="UP001301140">
    <property type="component" value="Unassembled WGS sequence"/>
</dbReference>
<comment type="cofactor">
    <cofactor evidence="1">
        <name>Mo-molybdopterin</name>
        <dbReference type="ChEBI" id="CHEBI:71302"/>
    </cofactor>
</comment>
<evidence type="ECO:0000313" key="9">
    <source>
        <dbReference type="Proteomes" id="UP001301140"/>
    </source>
</evidence>
<dbReference type="EMBL" id="JARGEQ010000016">
    <property type="protein sequence ID" value="MDF1585283.1"/>
    <property type="molecule type" value="Genomic_DNA"/>
</dbReference>
<dbReference type="GO" id="GO:0043546">
    <property type="term" value="F:molybdopterin cofactor binding"/>
    <property type="evidence" value="ECO:0007669"/>
    <property type="project" value="TreeGrafter"/>
</dbReference>
<keyword evidence="5" id="KW-0472">Membrane</keyword>
<evidence type="ECO:0000256" key="3">
    <source>
        <dbReference type="ARBA" id="ARBA00022723"/>
    </source>
</evidence>
<proteinExistence type="predicted"/>
<evidence type="ECO:0000259" key="6">
    <source>
        <dbReference type="Pfam" id="PF00174"/>
    </source>
</evidence>
<sequence>MASKKIRSLRELYQDDPQRADALLFGRVPHGDRRGFLRGAGLAAMGATLGAAIPFHRFMPSGLIPVALAETTEEFVLEGKDGLIVLNDRPINAETPAHLLDDDVTPTARHFVRNNGIVPDNTSAEGWKLVIDGEVERPLELTIEDLKSQFEVVEYALQLECGGNGRAGFNPPAKGNQWTLGAIGNSKWTGVRLKDVLEKAGVKPSAVYTGHFGADTHLSGDPDKQALSRGMPIEKALDPYNLIAFQQNGQDLHPLNGAPLRLVVPGWPGSCSQKWLTRIWVRDRKHDGSKMEVPSYSVPAYPVAPGTDVPEADFVTIHSMPVKSMITSPQSGETLEPGQKSLALRGHAWAGDAGITKVEISNDFGATWSEATLKPLMNPYSWVTFESEVSFPTHGYYEIWARATDENGIAQPFAAPWNPKGYLNNAMHRIAVMVPRA</sequence>
<dbReference type="PRINTS" id="PR00407">
    <property type="entry name" value="EUMOPTERIN"/>
</dbReference>
<accession>A0AAP3XPJ5</accession>
<keyword evidence="3" id="KW-0479">Metal-binding</keyword>
<dbReference type="InterPro" id="IPR006311">
    <property type="entry name" value="TAT_signal"/>
</dbReference>
<evidence type="ECO:0000259" key="7">
    <source>
        <dbReference type="Pfam" id="PF03404"/>
    </source>
</evidence>
<keyword evidence="5" id="KW-0812">Transmembrane</keyword>
<dbReference type="InterPro" id="IPR014756">
    <property type="entry name" value="Ig_E-set"/>
</dbReference>
<dbReference type="AlphaFoldDB" id="A0AAP3XPJ5"/>
<dbReference type="GO" id="GO:0006790">
    <property type="term" value="P:sulfur compound metabolic process"/>
    <property type="evidence" value="ECO:0007669"/>
    <property type="project" value="TreeGrafter"/>
</dbReference>
<organism evidence="8 9">
    <name type="scientific">Marinimicrococcus flavescens</name>
    <dbReference type="NCBI Taxonomy" id="3031815"/>
    <lineage>
        <taxon>Bacteria</taxon>
        <taxon>Pseudomonadati</taxon>
        <taxon>Pseudomonadota</taxon>
        <taxon>Alphaproteobacteria</taxon>
        <taxon>Geminicoccales</taxon>
        <taxon>Geminicoccaceae</taxon>
        <taxon>Marinimicrococcus</taxon>
    </lineage>
</organism>
<dbReference type="InterPro" id="IPR008335">
    <property type="entry name" value="Mopterin_OxRdtase_euk"/>
</dbReference>
<dbReference type="GO" id="GO:0020037">
    <property type="term" value="F:heme binding"/>
    <property type="evidence" value="ECO:0007669"/>
    <property type="project" value="TreeGrafter"/>
</dbReference>
<dbReference type="Gene3D" id="3.90.420.10">
    <property type="entry name" value="Oxidoreductase, molybdopterin-binding domain"/>
    <property type="match status" value="1"/>
</dbReference>
<dbReference type="GO" id="GO:0030151">
    <property type="term" value="F:molybdenum ion binding"/>
    <property type="evidence" value="ECO:0007669"/>
    <property type="project" value="InterPro"/>
</dbReference>
<evidence type="ECO:0000313" key="8">
    <source>
        <dbReference type="EMBL" id="MDF1585283.1"/>
    </source>
</evidence>
<keyword evidence="4" id="KW-0560">Oxidoreductase</keyword>
<dbReference type="Pfam" id="PF03404">
    <property type="entry name" value="Mo-co_dimer"/>
    <property type="match status" value="1"/>
</dbReference>
<dbReference type="InterPro" id="IPR005066">
    <property type="entry name" value="MoCF_OxRdtse_dimer"/>
</dbReference>
<keyword evidence="5" id="KW-1133">Transmembrane helix</keyword>
<comment type="caution">
    <text evidence="8">The sequence shown here is derived from an EMBL/GenBank/DDBJ whole genome shotgun (WGS) entry which is preliminary data.</text>
</comment>
<dbReference type="PANTHER" id="PTHR19372">
    <property type="entry name" value="SULFITE REDUCTASE"/>
    <property type="match status" value="1"/>
</dbReference>
<feature type="domain" description="Oxidoreductase molybdopterin-binding" evidence="6">
    <location>
        <begin position="117"/>
        <end position="288"/>
    </location>
</feature>
<dbReference type="CDD" id="cd02110">
    <property type="entry name" value="SO_family_Moco_dimer"/>
    <property type="match status" value="1"/>
</dbReference>
<keyword evidence="2" id="KW-0500">Molybdenum</keyword>
<dbReference type="PROSITE" id="PS51318">
    <property type="entry name" value="TAT"/>
    <property type="match status" value="1"/>
</dbReference>
<dbReference type="Pfam" id="PF00174">
    <property type="entry name" value="Oxidored_molyb"/>
    <property type="match status" value="1"/>
</dbReference>
<feature type="transmembrane region" description="Helical" evidence="5">
    <location>
        <begin position="35"/>
        <end position="55"/>
    </location>
</feature>
<evidence type="ECO:0000256" key="4">
    <source>
        <dbReference type="ARBA" id="ARBA00023002"/>
    </source>
</evidence>
<dbReference type="InterPro" id="IPR036374">
    <property type="entry name" value="OxRdtase_Mopterin-bd_sf"/>
</dbReference>
<evidence type="ECO:0000256" key="2">
    <source>
        <dbReference type="ARBA" id="ARBA00022505"/>
    </source>
</evidence>
<evidence type="ECO:0000256" key="5">
    <source>
        <dbReference type="SAM" id="Phobius"/>
    </source>
</evidence>
<dbReference type="SUPFAM" id="SSF56524">
    <property type="entry name" value="Oxidoreductase molybdopterin-binding domain"/>
    <property type="match status" value="1"/>
</dbReference>
<reference evidence="8 9" key="1">
    <citation type="submission" date="2023-03" db="EMBL/GenBank/DDBJ databases">
        <title>YIM 152171 draft genome.</title>
        <authorList>
            <person name="Yang Z."/>
        </authorList>
    </citation>
    <scope>NUCLEOTIDE SEQUENCE [LARGE SCALE GENOMIC DNA]</scope>
    <source>
        <strain evidence="8 9">YIM 152171</strain>
    </source>
</reference>
<dbReference type="PANTHER" id="PTHR19372:SF7">
    <property type="entry name" value="SULFITE OXIDASE, MITOCHONDRIAL"/>
    <property type="match status" value="1"/>
</dbReference>
<name>A0AAP3XPJ5_9PROT</name>
<protein>
    <submittedName>
        <fullName evidence="8">Sulfite oxidase</fullName>
    </submittedName>
</protein>
<dbReference type="Gene3D" id="2.60.40.650">
    <property type="match status" value="1"/>
</dbReference>
<feature type="domain" description="Moybdenum cofactor oxidoreductase dimerisation" evidence="7">
    <location>
        <begin position="317"/>
        <end position="433"/>
    </location>
</feature>